<dbReference type="KEGG" id="dbk:DGMP_24930"/>
<protein>
    <submittedName>
        <fullName evidence="1">Uncharacterized protein</fullName>
    </submittedName>
</protein>
<dbReference type="EMBL" id="AP024086">
    <property type="protein sequence ID" value="BCL61800.1"/>
    <property type="molecule type" value="Genomic_DNA"/>
</dbReference>
<evidence type="ECO:0000313" key="2">
    <source>
        <dbReference type="Proteomes" id="UP000826725"/>
    </source>
</evidence>
<keyword evidence="2" id="KW-1185">Reference proteome</keyword>
<name>A0A8D5FQC0_9BACT</name>
<evidence type="ECO:0000313" key="1">
    <source>
        <dbReference type="EMBL" id="BCL61800.1"/>
    </source>
</evidence>
<dbReference type="Proteomes" id="UP000826725">
    <property type="component" value="Chromosome"/>
</dbReference>
<reference evidence="1" key="1">
    <citation type="submission" date="2020-09" db="EMBL/GenBank/DDBJ databases">
        <title>Desulfogranum mesoprofundum gen. nov., sp. nov., a novel mesophilic, sulfate-reducing chemolithoautotroph isolated from a deep-sea hydrothermal vent chimney in the Suiyo Seamount.</title>
        <authorList>
            <person name="Hashimoto Y."/>
            <person name="Nakagawa S."/>
        </authorList>
    </citation>
    <scope>NUCLEOTIDE SEQUENCE</scope>
    <source>
        <strain evidence="1">KT2</strain>
    </source>
</reference>
<sequence length="235" mass="26525">MRLRLQIVLPVILLFLYSAVICYSFTFSEYEKQESDSRNNKTSSRQLLSTLSCPASLTNKKIATMIGEQHRDDYKGYYGTVITIGEPDWDRRFGTKKQVYGPLMAQLNQGFSKLGLKTYTSAEINSQIARAEQEAFLNNDTEGALTAAKRLQADFLVKGIISTRTQTNKVIKIEEVFVTISLTLYDKNGTQLSTAQVKKAVFSDTDTLGTVQSLVKEQSYAIVYQLFKDYCREAN</sequence>
<accession>A0A8D5FQC0</accession>
<dbReference type="RefSeq" id="WP_228854222.1">
    <property type="nucleotide sequence ID" value="NZ_AP024086.1"/>
</dbReference>
<gene>
    <name evidence="1" type="ORF">DGMP_24930</name>
</gene>
<proteinExistence type="predicted"/>
<dbReference type="AlphaFoldDB" id="A0A8D5FQC0"/>
<organism evidence="1 2">
    <name type="scientific">Desulfomarina profundi</name>
    <dbReference type="NCBI Taxonomy" id="2772557"/>
    <lineage>
        <taxon>Bacteria</taxon>
        <taxon>Pseudomonadati</taxon>
        <taxon>Thermodesulfobacteriota</taxon>
        <taxon>Desulfobulbia</taxon>
        <taxon>Desulfobulbales</taxon>
        <taxon>Desulfobulbaceae</taxon>
        <taxon>Desulfomarina</taxon>
    </lineage>
</organism>